<dbReference type="PROSITE" id="PS51257">
    <property type="entry name" value="PROKAR_LIPOPROTEIN"/>
    <property type="match status" value="1"/>
</dbReference>
<sequence length="430" mass="49544">MNSKHIITAVLSLTILASCNKIPHKITDTVDYNSYLQNKENKDLAFANEEHKFWTEKLEKTPNQFPYLGKISGANSQLFSTTGEINYLINAEQNLILANEKTNYNNAGYLRGLARNYISQHRFKEALEHLLRAKINGEKLNNTHQMLFDVYLELGNSKKAKYYLNEIKDLSDFGYLIRLSKWSDHEGNLDGAIKYMEQAKALAESSKNKGLMQWSYTNLGDYYGHANRIEDSYIMYLKTLALNPNDAYAKKGIAWIVYSYERNPEEALRILEAINTQHKSPDYYLLKAEIAEFQNNNVKKEENIKAYLAAVKNKQYGAMYNKYNALLFADELNKADVALQIARTEIDNRPTPQSYDLLAWSYYHKGDVKKALEIVKEHIADKTYEPEAQYHMATIYKASGMEKDANKLKKELLESAYELGPVLEQNIKNL</sequence>
<name>A0ABS0WMZ7_9FLAO</name>
<comment type="caution">
    <text evidence="2">The sequence shown here is derived from an EMBL/GenBank/DDBJ whole genome shotgun (WGS) entry which is preliminary data.</text>
</comment>
<reference evidence="2 3" key="1">
    <citation type="submission" date="2020-12" db="EMBL/GenBank/DDBJ databases">
        <title>Aureibaculum luteum sp. nov. and Aureibaculum flavum sp. nov., novel members of the family Flavobacteriaceae isolated from Antarctic intertidal sediments.</title>
        <authorList>
            <person name="He X."/>
            <person name="Zhang X."/>
        </authorList>
    </citation>
    <scope>NUCLEOTIDE SEQUENCE [LARGE SCALE GENOMIC DNA]</scope>
    <source>
        <strain evidence="2 3">A20</strain>
    </source>
</reference>
<gene>
    <name evidence="2" type="ORF">JBL43_03620</name>
</gene>
<protein>
    <submittedName>
        <fullName evidence="2">Cell surface protein</fullName>
    </submittedName>
</protein>
<proteinExistence type="predicted"/>
<evidence type="ECO:0000313" key="2">
    <source>
        <dbReference type="EMBL" id="MBJ2173309.1"/>
    </source>
</evidence>
<keyword evidence="3" id="KW-1185">Reference proteome</keyword>
<feature type="repeat" description="TPR" evidence="1">
    <location>
        <begin position="213"/>
        <end position="246"/>
    </location>
</feature>
<dbReference type="SUPFAM" id="SSF81901">
    <property type="entry name" value="HCP-like"/>
    <property type="match status" value="1"/>
</dbReference>
<accession>A0ABS0WMZ7</accession>
<dbReference type="InterPro" id="IPR019734">
    <property type="entry name" value="TPR_rpt"/>
</dbReference>
<dbReference type="PROSITE" id="PS50005">
    <property type="entry name" value="TPR"/>
    <property type="match status" value="1"/>
</dbReference>
<keyword evidence="1" id="KW-0802">TPR repeat</keyword>
<dbReference type="EMBL" id="JAEHFJ010000002">
    <property type="protein sequence ID" value="MBJ2173309.1"/>
    <property type="molecule type" value="Genomic_DNA"/>
</dbReference>
<dbReference type="Proteomes" id="UP000623301">
    <property type="component" value="Unassembled WGS sequence"/>
</dbReference>
<dbReference type="SUPFAM" id="SSF48452">
    <property type="entry name" value="TPR-like"/>
    <property type="match status" value="1"/>
</dbReference>
<evidence type="ECO:0000313" key="3">
    <source>
        <dbReference type="Proteomes" id="UP000623301"/>
    </source>
</evidence>
<organism evidence="2 3">
    <name type="scientific">Aureibaculum flavum</name>
    <dbReference type="NCBI Taxonomy" id="2795986"/>
    <lineage>
        <taxon>Bacteria</taxon>
        <taxon>Pseudomonadati</taxon>
        <taxon>Bacteroidota</taxon>
        <taxon>Flavobacteriia</taxon>
        <taxon>Flavobacteriales</taxon>
        <taxon>Flavobacteriaceae</taxon>
        <taxon>Aureibaculum</taxon>
    </lineage>
</organism>
<evidence type="ECO:0000256" key="1">
    <source>
        <dbReference type="PROSITE-ProRule" id="PRU00339"/>
    </source>
</evidence>
<dbReference type="InterPro" id="IPR011990">
    <property type="entry name" value="TPR-like_helical_dom_sf"/>
</dbReference>
<dbReference type="Gene3D" id="1.25.40.10">
    <property type="entry name" value="Tetratricopeptide repeat domain"/>
    <property type="match status" value="2"/>
</dbReference>
<dbReference type="RefSeq" id="WP_198840124.1">
    <property type="nucleotide sequence ID" value="NZ_JAEHFJ010000002.1"/>
</dbReference>